<feature type="compositionally biased region" description="Gly residues" evidence="1">
    <location>
        <begin position="75"/>
        <end position="85"/>
    </location>
</feature>
<evidence type="ECO:0000313" key="2">
    <source>
        <dbReference type="EMBL" id="KAH9001438.1"/>
    </source>
</evidence>
<dbReference type="EMBL" id="JAKELL010000001">
    <property type="protein sequence ID" value="KAH9001438.1"/>
    <property type="molecule type" value="Genomic_DNA"/>
</dbReference>
<evidence type="ECO:0000256" key="1">
    <source>
        <dbReference type="SAM" id="MobiDB-lite"/>
    </source>
</evidence>
<dbReference type="AlphaFoldDB" id="A0AAD4QI36"/>
<sequence>MPRRPAPTPLLLYQGPLPPRSRSKFTMPSIPRPIFLPPSMVTRGSTRQQVHNVGDNTKPEYGMKGVQESPPGPGVRVGGGGGGRIRGPWDHSGSWRIVAQSGTVVMPPKAAVGTM</sequence>
<name>A0AAD4QI36_9AGAM</name>
<dbReference type="Proteomes" id="UP001201163">
    <property type="component" value="Unassembled WGS sequence"/>
</dbReference>
<feature type="compositionally biased region" description="Polar residues" evidence="1">
    <location>
        <begin position="42"/>
        <end position="55"/>
    </location>
</feature>
<organism evidence="2 3">
    <name type="scientific">Lactarius akahatsu</name>
    <dbReference type="NCBI Taxonomy" id="416441"/>
    <lineage>
        <taxon>Eukaryota</taxon>
        <taxon>Fungi</taxon>
        <taxon>Dikarya</taxon>
        <taxon>Basidiomycota</taxon>
        <taxon>Agaricomycotina</taxon>
        <taxon>Agaricomycetes</taxon>
        <taxon>Russulales</taxon>
        <taxon>Russulaceae</taxon>
        <taxon>Lactarius</taxon>
    </lineage>
</organism>
<keyword evidence="3" id="KW-1185">Reference proteome</keyword>
<comment type="caution">
    <text evidence="2">The sequence shown here is derived from an EMBL/GenBank/DDBJ whole genome shotgun (WGS) entry which is preliminary data.</text>
</comment>
<evidence type="ECO:0000313" key="3">
    <source>
        <dbReference type="Proteomes" id="UP001201163"/>
    </source>
</evidence>
<gene>
    <name evidence="2" type="ORF">EDB92DRAFT_59504</name>
</gene>
<protein>
    <submittedName>
        <fullName evidence="2">Uncharacterized protein</fullName>
    </submittedName>
</protein>
<reference evidence="2" key="1">
    <citation type="submission" date="2022-01" db="EMBL/GenBank/DDBJ databases">
        <title>Comparative genomics reveals a dynamic genome evolution in the ectomycorrhizal milk-cap (Lactarius) mushrooms.</title>
        <authorList>
            <consortium name="DOE Joint Genome Institute"/>
            <person name="Lebreton A."/>
            <person name="Tang N."/>
            <person name="Kuo A."/>
            <person name="LaButti K."/>
            <person name="Drula E."/>
            <person name="Barry K."/>
            <person name="Clum A."/>
            <person name="Lipzen A."/>
            <person name="Mousain D."/>
            <person name="Ng V."/>
            <person name="Wang R."/>
            <person name="Wang X."/>
            <person name="Dai Y."/>
            <person name="Henrissat B."/>
            <person name="Grigoriev I.V."/>
            <person name="Guerin-Laguette A."/>
            <person name="Yu F."/>
            <person name="Martin F.M."/>
        </authorList>
    </citation>
    <scope>NUCLEOTIDE SEQUENCE</scope>
    <source>
        <strain evidence="2">QP</strain>
    </source>
</reference>
<accession>A0AAD4QI36</accession>
<feature type="region of interest" description="Disordered" evidence="1">
    <location>
        <begin position="1"/>
        <end position="92"/>
    </location>
</feature>
<proteinExistence type="predicted"/>